<dbReference type="OrthoDB" id="2335338at2759"/>
<feature type="coiled-coil region" evidence="1">
    <location>
        <begin position="9"/>
        <end position="36"/>
    </location>
</feature>
<keyword evidence="4" id="KW-1185">Reference proteome</keyword>
<feature type="domain" description="UVR" evidence="2">
    <location>
        <begin position="20"/>
        <end position="55"/>
    </location>
</feature>
<dbReference type="AlphaFoldDB" id="A0A1Y1I8G2"/>
<evidence type="ECO:0000313" key="3">
    <source>
        <dbReference type="EMBL" id="GAQ86823.1"/>
    </source>
</evidence>
<dbReference type="EMBL" id="DF237263">
    <property type="protein sequence ID" value="GAQ86823.1"/>
    <property type="molecule type" value="Genomic_DNA"/>
</dbReference>
<dbReference type="Gene3D" id="3.10.450.50">
    <property type="match status" value="1"/>
</dbReference>
<dbReference type="OMA" id="LHGSSFC"/>
<dbReference type="PANTHER" id="PTHR34957:SF1">
    <property type="entry name" value="NUCLEAR TRANSPORT FACTOR 2 (NTF2) FAMILY PROTEIN"/>
    <property type="match status" value="1"/>
</dbReference>
<sequence>MPGPSREARNLEAEDAESLSLQIERLERERDYAIENEDYATAARLRDQLKVMQEDHVAAVVAANKLFYRCFQQGDAKGMARIWAKGDHIGVVHPGANLISGRDDVMASWDLILESFRTVRVVIDLENIQVHVNGRTALVNCIEVMSGDRVGGRVVATNLFEWHDGRWLMILHHGSGAAISF</sequence>
<accession>A0A1Y1I8G2</accession>
<proteinExistence type="predicted"/>
<dbReference type="Proteomes" id="UP000054558">
    <property type="component" value="Unassembled WGS sequence"/>
</dbReference>
<dbReference type="Gene3D" id="4.10.860.10">
    <property type="entry name" value="UVR domain"/>
    <property type="match status" value="1"/>
</dbReference>
<dbReference type="PANTHER" id="PTHR34957">
    <property type="entry name" value="NUCLEAR TRANSPORT FACTOR 2 (NTF2) FAMILY PROTEIN"/>
    <property type="match status" value="1"/>
</dbReference>
<dbReference type="PROSITE" id="PS50151">
    <property type="entry name" value="UVR"/>
    <property type="match status" value="1"/>
</dbReference>
<evidence type="ECO:0000256" key="1">
    <source>
        <dbReference type="SAM" id="Coils"/>
    </source>
</evidence>
<name>A0A1Y1I8G2_KLENI</name>
<evidence type="ECO:0000259" key="2">
    <source>
        <dbReference type="PROSITE" id="PS50151"/>
    </source>
</evidence>
<organism evidence="3 4">
    <name type="scientific">Klebsormidium nitens</name>
    <name type="common">Green alga</name>
    <name type="synonym">Ulothrix nitens</name>
    <dbReference type="NCBI Taxonomy" id="105231"/>
    <lineage>
        <taxon>Eukaryota</taxon>
        <taxon>Viridiplantae</taxon>
        <taxon>Streptophyta</taxon>
        <taxon>Klebsormidiophyceae</taxon>
        <taxon>Klebsormidiales</taxon>
        <taxon>Klebsormidiaceae</taxon>
        <taxon>Klebsormidium</taxon>
    </lineage>
</organism>
<dbReference type="SUPFAM" id="SSF54427">
    <property type="entry name" value="NTF2-like"/>
    <property type="match status" value="1"/>
</dbReference>
<keyword evidence="1" id="KW-0175">Coiled coil</keyword>
<dbReference type="Pfam" id="PF02151">
    <property type="entry name" value="UVR"/>
    <property type="match status" value="1"/>
</dbReference>
<dbReference type="InterPro" id="IPR037401">
    <property type="entry name" value="SnoaL-like"/>
</dbReference>
<dbReference type="InterPro" id="IPR032710">
    <property type="entry name" value="NTF2-like_dom_sf"/>
</dbReference>
<dbReference type="Pfam" id="PF13474">
    <property type="entry name" value="SnoaL_3"/>
    <property type="match status" value="1"/>
</dbReference>
<gene>
    <name evidence="3" type="ORF">KFL_003140020</name>
</gene>
<dbReference type="InterPro" id="IPR001943">
    <property type="entry name" value="UVR_dom"/>
</dbReference>
<evidence type="ECO:0000313" key="4">
    <source>
        <dbReference type="Proteomes" id="UP000054558"/>
    </source>
</evidence>
<protein>
    <submittedName>
        <fullName evidence="3">UVR domain</fullName>
    </submittedName>
</protein>
<reference evidence="3 4" key="1">
    <citation type="journal article" date="2014" name="Nat. Commun.">
        <title>Klebsormidium flaccidum genome reveals primary factors for plant terrestrial adaptation.</title>
        <authorList>
            <person name="Hori K."/>
            <person name="Maruyama F."/>
            <person name="Fujisawa T."/>
            <person name="Togashi T."/>
            <person name="Yamamoto N."/>
            <person name="Seo M."/>
            <person name="Sato S."/>
            <person name="Yamada T."/>
            <person name="Mori H."/>
            <person name="Tajima N."/>
            <person name="Moriyama T."/>
            <person name="Ikeuchi M."/>
            <person name="Watanabe M."/>
            <person name="Wada H."/>
            <person name="Kobayashi K."/>
            <person name="Saito M."/>
            <person name="Masuda T."/>
            <person name="Sasaki-Sekimoto Y."/>
            <person name="Mashiguchi K."/>
            <person name="Awai K."/>
            <person name="Shimojima M."/>
            <person name="Masuda S."/>
            <person name="Iwai M."/>
            <person name="Nobusawa T."/>
            <person name="Narise T."/>
            <person name="Kondo S."/>
            <person name="Saito H."/>
            <person name="Sato R."/>
            <person name="Murakawa M."/>
            <person name="Ihara Y."/>
            <person name="Oshima-Yamada Y."/>
            <person name="Ohtaka K."/>
            <person name="Satoh M."/>
            <person name="Sonobe K."/>
            <person name="Ishii M."/>
            <person name="Ohtani R."/>
            <person name="Kanamori-Sato M."/>
            <person name="Honoki R."/>
            <person name="Miyazaki D."/>
            <person name="Mochizuki H."/>
            <person name="Umetsu J."/>
            <person name="Higashi K."/>
            <person name="Shibata D."/>
            <person name="Kamiya Y."/>
            <person name="Sato N."/>
            <person name="Nakamura Y."/>
            <person name="Tabata S."/>
            <person name="Ida S."/>
            <person name="Kurokawa K."/>
            <person name="Ohta H."/>
        </authorList>
    </citation>
    <scope>NUCLEOTIDE SEQUENCE [LARGE SCALE GENOMIC DNA]</scope>
    <source>
        <strain evidence="3 4">NIES-2285</strain>
    </source>
</reference>